<proteinExistence type="predicted"/>
<dbReference type="Proteomes" id="UP000284472">
    <property type="component" value="Unassembled WGS sequence"/>
</dbReference>
<accession>A0A414D521</accession>
<feature type="domain" description="Mannosyl-glycoprotein endo-beta-N-acetylglucosamidase-like" evidence="4">
    <location>
        <begin position="335"/>
        <end position="514"/>
    </location>
</feature>
<dbReference type="RefSeq" id="WP_118043938.1">
    <property type="nucleotide sequence ID" value="NZ_BAABXJ010000001.1"/>
</dbReference>
<gene>
    <name evidence="5" type="ORF">DW812_12035</name>
</gene>
<feature type="compositionally biased region" description="Basic and acidic residues" evidence="2">
    <location>
        <begin position="151"/>
        <end position="169"/>
    </location>
</feature>
<sequence>MRLNETKRKQRTSQEEVLAELFAEAELQGSVRKKKNWDAWMESEVEQQIDEEIRKYLAESSDPTVYLTPKEAKAWNRMPKSKQQRLLQKESQQVFKEWQAGERKAFAGAERRPDDLREDLVFLQSGRIRLGKQRTGMAGQARIWKPGRLPRMPEKSKGNVRSVPERMQRESGNAKTGRTGGMGAGSGVDVVGSYSSGGSSGTAGAQKTAASAAGSTAPVTPATLATRTAKKTAHTFKEYIQGVNQAAQQAIGEERAKLEDSKQQNAQVGDLPSFVKYVGATIGSVVLAGAAMVMQLAAALLTVLVTMLAFLLVAVLAISLIVSVIMSLIGGFLDQQPATGHGLPPFITEDMMEAFFAVQEESGIPVSTGVAQVIAESGFGLYGPGGDNGQGLSQLAYEYKNLFGIKYFSGDQYAIGGVDLSTGEETGNGNTTITAAFSVYPDYGACIRQRGWMLSREPYASKVSAYRNKNDKKYSKEDARGFMNGIRAAGWATDSSYVEKCVQHMDNYNLYRFDNMTYEEYQKSGGGNYDGTVTPLMQSIVDHAANNQGIYPCTPDMCAQWVTGIYQAAGAPTIPYGNAIDMWNNYKNTGNTSMENIPPGAIVCGSGYGSMGSIYGHVGIYLGNGMVANNRGYFSVESLEEWCSWQTATCQGHTGWIGWVFPGGVPAN</sequence>
<feature type="transmembrane region" description="Helical" evidence="3">
    <location>
        <begin position="307"/>
        <end position="333"/>
    </location>
</feature>
<dbReference type="PANTHER" id="PTHR33308">
    <property type="entry name" value="PEPTIDOGLYCAN HYDROLASE FLGJ"/>
    <property type="match status" value="1"/>
</dbReference>
<keyword evidence="1" id="KW-0378">Hydrolase</keyword>
<evidence type="ECO:0000259" key="4">
    <source>
        <dbReference type="SMART" id="SM00047"/>
    </source>
</evidence>
<dbReference type="AlphaFoldDB" id="A0A414D521"/>
<evidence type="ECO:0000313" key="5">
    <source>
        <dbReference type="EMBL" id="RHD04673.1"/>
    </source>
</evidence>
<dbReference type="Gene3D" id="1.10.530.10">
    <property type="match status" value="1"/>
</dbReference>
<dbReference type="SMART" id="SM00047">
    <property type="entry name" value="LYZ2"/>
    <property type="match status" value="1"/>
</dbReference>
<dbReference type="InterPro" id="IPR051056">
    <property type="entry name" value="Glycosyl_Hydrolase_73"/>
</dbReference>
<name>A0A414D521_MEDGN</name>
<reference evidence="5 6" key="1">
    <citation type="submission" date="2018-08" db="EMBL/GenBank/DDBJ databases">
        <title>A genome reference for cultivated species of the human gut microbiota.</title>
        <authorList>
            <person name="Zou Y."/>
            <person name="Xue W."/>
            <person name="Luo G."/>
        </authorList>
    </citation>
    <scope>NUCLEOTIDE SEQUENCE [LARGE SCALE GENOMIC DNA]</scope>
    <source>
        <strain evidence="5 6">AM32-6</strain>
    </source>
</reference>
<evidence type="ECO:0000313" key="6">
    <source>
        <dbReference type="Proteomes" id="UP000284472"/>
    </source>
</evidence>
<evidence type="ECO:0000256" key="2">
    <source>
        <dbReference type="SAM" id="MobiDB-lite"/>
    </source>
</evidence>
<dbReference type="Pfam" id="PF01832">
    <property type="entry name" value="Glucosaminidase"/>
    <property type="match status" value="1"/>
</dbReference>
<dbReference type="PANTHER" id="PTHR33308:SF9">
    <property type="entry name" value="PEPTIDOGLYCAN HYDROLASE FLGJ"/>
    <property type="match status" value="1"/>
</dbReference>
<keyword evidence="3" id="KW-1133">Transmembrane helix</keyword>
<keyword evidence="3" id="KW-0812">Transmembrane</keyword>
<dbReference type="Gene3D" id="3.90.1720.10">
    <property type="entry name" value="endopeptidase domain like (from Nostoc punctiforme)"/>
    <property type="match status" value="1"/>
</dbReference>
<dbReference type="InterPro" id="IPR002901">
    <property type="entry name" value="MGlyc_endo_b_GlcNAc-like_dom"/>
</dbReference>
<dbReference type="GO" id="GO:0004040">
    <property type="term" value="F:amidase activity"/>
    <property type="evidence" value="ECO:0007669"/>
    <property type="project" value="InterPro"/>
</dbReference>
<protein>
    <recommendedName>
        <fullName evidence="4">Mannosyl-glycoprotein endo-beta-N-acetylglucosamidase-like domain-containing protein</fullName>
    </recommendedName>
</protein>
<organism evidence="5 6">
    <name type="scientific">Mediterraneibacter gnavus</name>
    <name type="common">Ruminococcus gnavus</name>
    <dbReference type="NCBI Taxonomy" id="33038"/>
    <lineage>
        <taxon>Bacteria</taxon>
        <taxon>Bacillati</taxon>
        <taxon>Bacillota</taxon>
        <taxon>Clostridia</taxon>
        <taxon>Lachnospirales</taxon>
        <taxon>Lachnospiraceae</taxon>
        <taxon>Mediterraneibacter</taxon>
    </lineage>
</organism>
<feature type="region of interest" description="Disordered" evidence="2">
    <location>
        <begin position="148"/>
        <end position="186"/>
    </location>
</feature>
<evidence type="ECO:0000256" key="1">
    <source>
        <dbReference type="ARBA" id="ARBA00022801"/>
    </source>
</evidence>
<dbReference type="EMBL" id="QSIR01000018">
    <property type="protein sequence ID" value="RHD04673.1"/>
    <property type="molecule type" value="Genomic_DNA"/>
</dbReference>
<keyword evidence="3" id="KW-0472">Membrane</keyword>
<feature type="transmembrane region" description="Helical" evidence="3">
    <location>
        <begin position="277"/>
        <end position="301"/>
    </location>
</feature>
<comment type="caution">
    <text evidence="5">The sequence shown here is derived from an EMBL/GenBank/DDBJ whole genome shotgun (WGS) entry which is preliminary data.</text>
</comment>
<evidence type="ECO:0000256" key="3">
    <source>
        <dbReference type="SAM" id="Phobius"/>
    </source>
</evidence>